<dbReference type="InterPro" id="IPR050122">
    <property type="entry name" value="RTK"/>
</dbReference>
<keyword evidence="4" id="KW-0418">Kinase</keyword>
<feature type="domain" description="Protein kinase" evidence="7">
    <location>
        <begin position="1"/>
        <end position="159"/>
    </location>
</feature>
<dbReference type="Gene3D" id="1.10.510.10">
    <property type="entry name" value="Transferase(Phosphotransferase) domain 1"/>
    <property type="match status" value="1"/>
</dbReference>
<dbReference type="GO" id="GO:0005886">
    <property type="term" value="C:plasma membrane"/>
    <property type="evidence" value="ECO:0007669"/>
    <property type="project" value="TreeGrafter"/>
</dbReference>
<keyword evidence="3" id="KW-0547">Nucleotide-binding</keyword>
<dbReference type="PRINTS" id="PR00109">
    <property type="entry name" value="TYRKINASE"/>
</dbReference>
<dbReference type="InterPro" id="IPR008266">
    <property type="entry name" value="Tyr_kinase_AS"/>
</dbReference>
<reference evidence="8" key="1">
    <citation type="journal article" date="2019" name="bioRxiv">
        <title>The Genome of the Zebra Mussel, Dreissena polymorpha: A Resource for Invasive Species Research.</title>
        <authorList>
            <person name="McCartney M.A."/>
            <person name="Auch B."/>
            <person name="Kono T."/>
            <person name="Mallez S."/>
            <person name="Zhang Y."/>
            <person name="Obille A."/>
            <person name="Becker A."/>
            <person name="Abrahante J.E."/>
            <person name="Garbe J."/>
            <person name="Badalamenti J.P."/>
            <person name="Herman A."/>
            <person name="Mangelson H."/>
            <person name="Liachko I."/>
            <person name="Sullivan S."/>
            <person name="Sone E.D."/>
            <person name="Koren S."/>
            <person name="Silverstein K.A.T."/>
            <person name="Beckman K.B."/>
            <person name="Gohl D.M."/>
        </authorList>
    </citation>
    <scope>NUCLEOTIDE SEQUENCE</scope>
    <source>
        <strain evidence="8">Duluth1</strain>
        <tissue evidence="8">Whole animal</tissue>
    </source>
</reference>
<accession>A0A9D4IWJ2</accession>
<evidence type="ECO:0000259" key="7">
    <source>
        <dbReference type="PROSITE" id="PS50011"/>
    </source>
</evidence>
<keyword evidence="2" id="KW-0808">Transferase</keyword>
<dbReference type="InterPro" id="IPR011009">
    <property type="entry name" value="Kinase-like_dom_sf"/>
</dbReference>
<dbReference type="SUPFAM" id="SSF56112">
    <property type="entry name" value="Protein kinase-like (PK-like)"/>
    <property type="match status" value="1"/>
</dbReference>
<dbReference type="PANTHER" id="PTHR24416:SF600">
    <property type="entry name" value="PDGF- AND VEGF-RECEPTOR RELATED, ISOFORM J"/>
    <property type="match status" value="1"/>
</dbReference>
<sequence>MCLDAANGMAYLSEKGCIHRDLAARNCLVGDNHVVKISDFGMPREGQQYTLSDGMKQIPIKWTAPEALNYGKYTTMCDVWSYGILMWEIFSNGLTPYPGWTNAIARDKVEQGYRMPAPQGIPDSVYQLMLKCWEANPSTRITFQEVIKTLKNLTEHPPKGETWN</sequence>
<dbReference type="Proteomes" id="UP000828390">
    <property type="component" value="Unassembled WGS sequence"/>
</dbReference>
<evidence type="ECO:0000256" key="2">
    <source>
        <dbReference type="ARBA" id="ARBA00022679"/>
    </source>
</evidence>
<dbReference type="SMART" id="SM00219">
    <property type="entry name" value="TyrKc"/>
    <property type="match status" value="1"/>
</dbReference>
<comment type="caution">
    <text evidence="8">The sequence shown here is derived from an EMBL/GenBank/DDBJ whole genome shotgun (WGS) entry which is preliminary data.</text>
</comment>
<keyword evidence="6" id="KW-0829">Tyrosine-protein kinase</keyword>
<organism evidence="8 9">
    <name type="scientific">Dreissena polymorpha</name>
    <name type="common">Zebra mussel</name>
    <name type="synonym">Mytilus polymorpha</name>
    <dbReference type="NCBI Taxonomy" id="45954"/>
    <lineage>
        <taxon>Eukaryota</taxon>
        <taxon>Metazoa</taxon>
        <taxon>Spiralia</taxon>
        <taxon>Lophotrochozoa</taxon>
        <taxon>Mollusca</taxon>
        <taxon>Bivalvia</taxon>
        <taxon>Autobranchia</taxon>
        <taxon>Heteroconchia</taxon>
        <taxon>Euheterodonta</taxon>
        <taxon>Imparidentia</taxon>
        <taxon>Neoheterodontei</taxon>
        <taxon>Myida</taxon>
        <taxon>Dreissenoidea</taxon>
        <taxon>Dreissenidae</taxon>
        <taxon>Dreissena</taxon>
    </lineage>
</organism>
<dbReference type="GO" id="GO:0004714">
    <property type="term" value="F:transmembrane receptor protein tyrosine kinase activity"/>
    <property type="evidence" value="ECO:0007669"/>
    <property type="project" value="TreeGrafter"/>
</dbReference>
<dbReference type="FunFam" id="1.10.510.10:FF:000554">
    <property type="entry name" value="Predicted protein"/>
    <property type="match status" value="1"/>
</dbReference>
<proteinExistence type="predicted"/>
<evidence type="ECO:0000313" key="9">
    <source>
        <dbReference type="Proteomes" id="UP000828390"/>
    </source>
</evidence>
<reference evidence="8" key="2">
    <citation type="submission" date="2020-11" db="EMBL/GenBank/DDBJ databases">
        <authorList>
            <person name="McCartney M.A."/>
            <person name="Auch B."/>
            <person name="Kono T."/>
            <person name="Mallez S."/>
            <person name="Becker A."/>
            <person name="Gohl D.M."/>
            <person name="Silverstein K.A.T."/>
            <person name="Koren S."/>
            <person name="Bechman K.B."/>
            <person name="Herman A."/>
            <person name="Abrahante J.E."/>
            <person name="Garbe J."/>
        </authorList>
    </citation>
    <scope>NUCLEOTIDE SEQUENCE</scope>
    <source>
        <strain evidence="8">Duluth1</strain>
        <tissue evidence="8">Whole animal</tissue>
    </source>
</reference>
<dbReference type="InterPro" id="IPR000719">
    <property type="entry name" value="Prot_kinase_dom"/>
</dbReference>
<gene>
    <name evidence="8" type="ORF">DPMN_164940</name>
</gene>
<dbReference type="PROSITE" id="PS00109">
    <property type="entry name" value="PROTEIN_KINASE_TYR"/>
    <property type="match status" value="1"/>
</dbReference>
<dbReference type="PANTHER" id="PTHR24416">
    <property type="entry name" value="TYROSINE-PROTEIN KINASE RECEPTOR"/>
    <property type="match status" value="1"/>
</dbReference>
<evidence type="ECO:0000256" key="4">
    <source>
        <dbReference type="ARBA" id="ARBA00022777"/>
    </source>
</evidence>
<evidence type="ECO:0000256" key="5">
    <source>
        <dbReference type="ARBA" id="ARBA00022840"/>
    </source>
</evidence>
<dbReference type="GO" id="GO:0043235">
    <property type="term" value="C:receptor complex"/>
    <property type="evidence" value="ECO:0007669"/>
    <property type="project" value="TreeGrafter"/>
</dbReference>
<dbReference type="EMBL" id="JAIWYP010000008">
    <property type="protein sequence ID" value="KAH3786828.1"/>
    <property type="molecule type" value="Genomic_DNA"/>
</dbReference>
<dbReference type="GO" id="GO:0005524">
    <property type="term" value="F:ATP binding"/>
    <property type="evidence" value="ECO:0007669"/>
    <property type="project" value="UniProtKB-KW"/>
</dbReference>
<evidence type="ECO:0000313" key="8">
    <source>
        <dbReference type="EMBL" id="KAH3786828.1"/>
    </source>
</evidence>
<name>A0A9D4IWJ2_DREPO</name>
<dbReference type="InterPro" id="IPR001245">
    <property type="entry name" value="Ser-Thr/Tyr_kinase_cat_dom"/>
</dbReference>
<evidence type="ECO:0000256" key="1">
    <source>
        <dbReference type="ARBA" id="ARBA00022553"/>
    </source>
</evidence>
<dbReference type="AlphaFoldDB" id="A0A9D4IWJ2"/>
<keyword evidence="1" id="KW-0597">Phosphoprotein</keyword>
<evidence type="ECO:0000256" key="3">
    <source>
        <dbReference type="ARBA" id="ARBA00022741"/>
    </source>
</evidence>
<evidence type="ECO:0000256" key="6">
    <source>
        <dbReference type="ARBA" id="ARBA00023137"/>
    </source>
</evidence>
<dbReference type="GO" id="GO:0007169">
    <property type="term" value="P:cell surface receptor protein tyrosine kinase signaling pathway"/>
    <property type="evidence" value="ECO:0007669"/>
    <property type="project" value="TreeGrafter"/>
</dbReference>
<keyword evidence="5" id="KW-0067">ATP-binding</keyword>
<protein>
    <recommendedName>
        <fullName evidence="7">Protein kinase domain-containing protein</fullName>
    </recommendedName>
</protein>
<dbReference type="Pfam" id="PF07714">
    <property type="entry name" value="PK_Tyr_Ser-Thr"/>
    <property type="match status" value="1"/>
</dbReference>
<dbReference type="PROSITE" id="PS50011">
    <property type="entry name" value="PROTEIN_KINASE_DOM"/>
    <property type="match status" value="1"/>
</dbReference>
<keyword evidence="9" id="KW-1185">Reference proteome</keyword>
<dbReference type="InterPro" id="IPR020635">
    <property type="entry name" value="Tyr_kinase_cat_dom"/>
</dbReference>